<dbReference type="Proteomes" id="UP001348805">
    <property type="component" value="Segment"/>
</dbReference>
<sequence length="119" mass="13642">MKRIINIRPLSEETMRKSFGASMEDKLRELKDEIKDSRLLEDTLAFPIGREVYVDPTAGMRYKMLGGHLSYVGMSLNQLDQQLYSDLVSGRQTVDAVLDTLKNKRVKKMNFSSGKIKKK</sequence>
<reference evidence="1 2" key="1">
    <citation type="submission" date="2023-11" db="EMBL/GenBank/DDBJ databases">
        <authorList>
            <person name="Cook R."/>
            <person name="Crisci M."/>
            <person name="Pye H."/>
            <person name="Adriaenssens E."/>
            <person name="Santini J."/>
        </authorList>
    </citation>
    <scope>NUCLEOTIDE SEQUENCE [LARGE SCALE GENOMIC DNA]</scope>
    <source>
        <strain evidence="1">Lak_Megaphage_RVC_AP3_GC26</strain>
    </source>
</reference>
<keyword evidence="2" id="KW-1185">Reference proteome</keyword>
<dbReference type="EMBL" id="OR769219">
    <property type="protein sequence ID" value="WQJ51665.1"/>
    <property type="molecule type" value="Genomic_DNA"/>
</dbReference>
<organism evidence="1 2">
    <name type="scientific">phage Lak_Megaphage_RVC_AP3_GC26</name>
    <dbReference type="NCBI Taxonomy" id="3109225"/>
    <lineage>
        <taxon>Viruses</taxon>
        <taxon>Duplodnaviria</taxon>
        <taxon>Heunggongvirae</taxon>
        <taxon>Uroviricota</taxon>
        <taxon>Caudoviricetes</taxon>
        <taxon>Caudoviricetes code 15 clade</taxon>
    </lineage>
</organism>
<accession>A0ABZ0Z0L3</accession>
<evidence type="ECO:0000313" key="1">
    <source>
        <dbReference type="EMBL" id="WQJ51665.1"/>
    </source>
</evidence>
<name>A0ABZ0Z0L3_9CAUD</name>
<proteinExistence type="predicted"/>
<evidence type="ECO:0000313" key="2">
    <source>
        <dbReference type="Proteomes" id="UP001348805"/>
    </source>
</evidence>
<protein>
    <submittedName>
        <fullName evidence="1">Uncharacterized protein</fullName>
    </submittedName>
</protein>